<evidence type="ECO:0000256" key="1">
    <source>
        <dbReference type="ARBA" id="ARBA00011955"/>
    </source>
</evidence>
<dbReference type="GO" id="GO:0046872">
    <property type="term" value="F:metal ion binding"/>
    <property type="evidence" value="ECO:0007669"/>
    <property type="project" value="UniProtKB-UniRule"/>
</dbReference>
<evidence type="ECO:0000256" key="8">
    <source>
        <dbReference type="ARBA" id="ARBA00031306"/>
    </source>
</evidence>
<feature type="binding site" evidence="11">
    <location>
        <position position="186"/>
    </location>
    <ligand>
        <name>Mg(2+)</name>
        <dbReference type="ChEBI" id="CHEBI:18420"/>
    </ligand>
</feature>
<gene>
    <name evidence="12" type="ordered locus">RB2501_02595</name>
</gene>
<dbReference type="AlphaFoldDB" id="A4CPF6"/>
<feature type="binding site" evidence="11">
    <location>
        <position position="304"/>
    </location>
    <ligand>
        <name>Mg(2+)</name>
        <dbReference type="ChEBI" id="CHEBI:18420"/>
    </ligand>
</feature>
<keyword evidence="5 10" id="KW-0479">Metal-binding</keyword>
<comment type="similarity">
    <text evidence="10">Belongs to the ApbE family.</text>
</comment>
<evidence type="ECO:0000256" key="10">
    <source>
        <dbReference type="PIRNR" id="PIRNR006268"/>
    </source>
</evidence>
<keyword evidence="6 10" id="KW-0274">FAD</keyword>
<dbReference type="InterPro" id="IPR003374">
    <property type="entry name" value="ApbE-like_sf"/>
</dbReference>
<comment type="catalytic activity">
    <reaction evidence="9 10">
        <text>L-threonyl-[protein] + FAD = FMN-L-threonyl-[protein] + AMP + H(+)</text>
        <dbReference type="Rhea" id="RHEA:36847"/>
        <dbReference type="Rhea" id="RHEA-COMP:11060"/>
        <dbReference type="Rhea" id="RHEA-COMP:11061"/>
        <dbReference type="ChEBI" id="CHEBI:15378"/>
        <dbReference type="ChEBI" id="CHEBI:30013"/>
        <dbReference type="ChEBI" id="CHEBI:57692"/>
        <dbReference type="ChEBI" id="CHEBI:74257"/>
        <dbReference type="ChEBI" id="CHEBI:456215"/>
        <dbReference type="EC" id="2.7.1.180"/>
    </reaction>
</comment>
<protein>
    <recommendedName>
        <fullName evidence="2 10">FAD:protein FMN transferase</fullName>
        <ecNumber evidence="1 10">2.7.1.180</ecNumber>
    </recommendedName>
    <alternativeName>
        <fullName evidence="8 10">Flavin transferase</fullName>
    </alternativeName>
</protein>
<dbReference type="HOGENOM" id="CLU_044403_0_0_10"/>
<dbReference type="eggNOG" id="COG1477">
    <property type="taxonomic scope" value="Bacteria"/>
</dbReference>
<dbReference type="GO" id="GO:0016740">
    <property type="term" value="F:transferase activity"/>
    <property type="evidence" value="ECO:0007669"/>
    <property type="project" value="UniProtKB-UniRule"/>
</dbReference>
<dbReference type="OrthoDB" id="9778595at2"/>
<evidence type="ECO:0000256" key="9">
    <source>
        <dbReference type="ARBA" id="ARBA00048540"/>
    </source>
</evidence>
<evidence type="ECO:0000313" key="13">
    <source>
        <dbReference type="Proteomes" id="UP000009049"/>
    </source>
</evidence>
<dbReference type="STRING" id="313596.RB2501_02595"/>
<proteinExistence type="inferred from homology"/>
<organism evidence="12 13">
    <name type="scientific">Robiginitalea biformata (strain ATCC BAA-864 / DSM 15991 / KCTC 12146 / HTCC2501)</name>
    <dbReference type="NCBI Taxonomy" id="313596"/>
    <lineage>
        <taxon>Bacteria</taxon>
        <taxon>Pseudomonadati</taxon>
        <taxon>Bacteroidota</taxon>
        <taxon>Flavobacteriia</taxon>
        <taxon>Flavobacteriales</taxon>
        <taxon>Flavobacteriaceae</taxon>
        <taxon>Robiginitalea</taxon>
    </lineage>
</organism>
<dbReference type="EMBL" id="CP001712">
    <property type="protein sequence ID" value="EAR14277.1"/>
    <property type="molecule type" value="Genomic_DNA"/>
</dbReference>
<evidence type="ECO:0000256" key="7">
    <source>
        <dbReference type="ARBA" id="ARBA00022842"/>
    </source>
</evidence>
<dbReference type="InterPro" id="IPR024932">
    <property type="entry name" value="ApbE"/>
</dbReference>
<reference evidence="12 13" key="1">
    <citation type="journal article" date="2009" name="J. Bacteriol.">
        <title>Complete genome sequence of Robiginitalea biformata HTCC2501.</title>
        <authorList>
            <person name="Oh H.M."/>
            <person name="Giovannoni S.J."/>
            <person name="Lee K."/>
            <person name="Ferriera S."/>
            <person name="Johnson J."/>
            <person name="Cho J.C."/>
        </authorList>
    </citation>
    <scope>NUCLEOTIDE SEQUENCE [LARGE SCALE GENOMIC DNA]</scope>
    <source>
        <strain evidence="13">ATCC BAA-864 / HTCC2501 / KCTC 12146</strain>
    </source>
</reference>
<evidence type="ECO:0000256" key="5">
    <source>
        <dbReference type="ARBA" id="ARBA00022723"/>
    </source>
</evidence>
<dbReference type="Pfam" id="PF02424">
    <property type="entry name" value="ApbE"/>
    <property type="match status" value="1"/>
</dbReference>
<evidence type="ECO:0000256" key="3">
    <source>
        <dbReference type="ARBA" id="ARBA00022630"/>
    </source>
</evidence>
<keyword evidence="4 10" id="KW-0808">Transferase</keyword>
<dbReference type="Gene3D" id="3.10.520.10">
    <property type="entry name" value="ApbE-like domains"/>
    <property type="match status" value="1"/>
</dbReference>
<dbReference type="PIRSF" id="PIRSF006268">
    <property type="entry name" value="ApbE"/>
    <property type="match status" value="1"/>
</dbReference>
<evidence type="ECO:0000256" key="11">
    <source>
        <dbReference type="PIRSR" id="PIRSR006268-2"/>
    </source>
</evidence>
<name>A4CPF6_ROBBH</name>
<dbReference type="Proteomes" id="UP000009049">
    <property type="component" value="Chromosome"/>
</dbReference>
<evidence type="ECO:0000256" key="4">
    <source>
        <dbReference type="ARBA" id="ARBA00022679"/>
    </source>
</evidence>
<dbReference type="PANTHER" id="PTHR30040">
    <property type="entry name" value="THIAMINE BIOSYNTHESIS LIPOPROTEIN APBE"/>
    <property type="match status" value="1"/>
</dbReference>
<comment type="cofactor">
    <cofactor evidence="11">
        <name>Mg(2+)</name>
        <dbReference type="ChEBI" id="CHEBI:18420"/>
    </cofactor>
    <cofactor evidence="11">
        <name>Mn(2+)</name>
        <dbReference type="ChEBI" id="CHEBI:29035"/>
    </cofactor>
    <text evidence="11">Magnesium. Can also use manganese.</text>
</comment>
<dbReference type="KEGG" id="rbi:RB2501_02595"/>
<keyword evidence="7 10" id="KW-0460">Magnesium</keyword>
<evidence type="ECO:0000256" key="2">
    <source>
        <dbReference type="ARBA" id="ARBA00016337"/>
    </source>
</evidence>
<evidence type="ECO:0000256" key="6">
    <source>
        <dbReference type="ARBA" id="ARBA00022827"/>
    </source>
</evidence>
<keyword evidence="3 10" id="KW-0285">Flavoprotein</keyword>
<sequence length="355" mass="38974">MKALSRFKSTRGWACIGRVSAKLGTGCLALVLAVAAGCSRPELQRRDYRGQALGTTYAITVFGADRKDLGPQIDSVFTVLNQSMSTYLPGSDISRINEGDTTVVVDEMFREVLAASREIHRATGGRFDPTVGILVDAWGFGPGAALEMDSTTVDSLRQYVGLDKITRTPDNRIRKETTGIRLDFNAIAKGYAIDRLALLLEQAGSEHFLVEVGGEVRTRGRQPEKDQPWRVGIDDPQATGARQIKQVVELEDASMASSGNYRKFREDPQTGRRYVHTIDPLTGFTRDSNILAVSVIAPTCMVADGYATAFMAMDLEASRELLDNSGDLEAYIIYLDAEGNTREFVTEGFRSRIAR</sequence>
<keyword evidence="12" id="KW-0449">Lipoprotein</keyword>
<feature type="binding site" evidence="11">
    <location>
        <position position="308"/>
    </location>
    <ligand>
        <name>Mg(2+)</name>
        <dbReference type="ChEBI" id="CHEBI:18420"/>
    </ligand>
</feature>
<dbReference type="SUPFAM" id="SSF143631">
    <property type="entry name" value="ApbE-like"/>
    <property type="match status" value="1"/>
</dbReference>
<evidence type="ECO:0000313" key="12">
    <source>
        <dbReference type="EMBL" id="EAR14277.1"/>
    </source>
</evidence>
<accession>A4CPF6</accession>
<dbReference type="PANTHER" id="PTHR30040:SF2">
    <property type="entry name" value="FAD:PROTEIN FMN TRANSFERASE"/>
    <property type="match status" value="1"/>
</dbReference>
<dbReference type="RefSeq" id="WP_015755713.1">
    <property type="nucleotide sequence ID" value="NC_013222.1"/>
</dbReference>
<keyword evidence="13" id="KW-1185">Reference proteome</keyword>
<dbReference type="EC" id="2.7.1.180" evidence="1 10"/>